<dbReference type="RefSeq" id="WP_363797230.1">
    <property type="nucleotide sequence ID" value="NZ_CP159925.1"/>
</dbReference>
<reference evidence="2" key="1">
    <citation type="submission" date="2024-06" db="EMBL/GenBank/DDBJ databases">
        <authorList>
            <person name="Li S."/>
        </authorList>
    </citation>
    <scope>NUCLEOTIDE SEQUENCE</scope>
    <source>
        <strain evidence="2">SR10</strain>
    </source>
</reference>
<keyword evidence="1" id="KW-0812">Transmembrane</keyword>
<dbReference type="AlphaFoldDB" id="A0AAU8MSN4"/>
<keyword evidence="1" id="KW-1133">Transmembrane helix</keyword>
<feature type="transmembrane region" description="Helical" evidence="1">
    <location>
        <begin position="12"/>
        <end position="43"/>
    </location>
</feature>
<evidence type="ECO:0000256" key="1">
    <source>
        <dbReference type="SAM" id="Phobius"/>
    </source>
</evidence>
<protein>
    <submittedName>
        <fullName evidence="2">Uncharacterized protein</fullName>
    </submittedName>
</protein>
<sequence>MSVADAGDEAAWVLAALAVALCAGLAALWVIWIAPALMAELILDVALAGGLYRRRRRIETSHWLSAALAIAAGAGAGAAGAAYAPGAQTFGDVLAVWHGTS</sequence>
<keyword evidence="1" id="KW-0472">Membrane</keyword>
<accession>A0AAU8MSN4</accession>
<evidence type="ECO:0000313" key="2">
    <source>
        <dbReference type="EMBL" id="XCO74384.1"/>
    </source>
</evidence>
<organism evidence="2">
    <name type="scientific">Lysobacter firmicutimachus</name>
    <dbReference type="NCBI Taxonomy" id="1792846"/>
    <lineage>
        <taxon>Bacteria</taxon>
        <taxon>Pseudomonadati</taxon>
        <taxon>Pseudomonadota</taxon>
        <taxon>Gammaproteobacteria</taxon>
        <taxon>Lysobacterales</taxon>
        <taxon>Lysobacteraceae</taxon>
        <taxon>Lysobacter</taxon>
    </lineage>
</organism>
<dbReference type="EMBL" id="CP159925">
    <property type="protein sequence ID" value="XCO74384.1"/>
    <property type="molecule type" value="Genomic_DNA"/>
</dbReference>
<feature type="transmembrane region" description="Helical" evidence="1">
    <location>
        <begin position="63"/>
        <end position="84"/>
    </location>
</feature>
<proteinExistence type="predicted"/>
<gene>
    <name evidence="2" type="ORF">ABU614_18675</name>
</gene>
<name>A0AAU8MSN4_9GAMM</name>